<evidence type="ECO:0000313" key="11">
    <source>
        <dbReference type="EMBL" id="MDQ0269216.1"/>
    </source>
</evidence>
<evidence type="ECO:0000259" key="10">
    <source>
        <dbReference type="PROSITE" id="PS51935"/>
    </source>
</evidence>
<dbReference type="RefSeq" id="WP_307472607.1">
    <property type="nucleotide sequence ID" value="NZ_JAUSUB010000003.1"/>
</dbReference>
<feature type="region of interest" description="Disordered" evidence="7">
    <location>
        <begin position="71"/>
        <end position="93"/>
    </location>
</feature>
<feature type="chain" id="PRO_5047021493" evidence="8">
    <location>
        <begin position="25"/>
        <end position="349"/>
    </location>
</feature>
<dbReference type="Gene3D" id="3.10.350.10">
    <property type="entry name" value="LysM domain"/>
    <property type="match status" value="3"/>
</dbReference>
<dbReference type="PROSITE" id="PS51935">
    <property type="entry name" value="NLPC_P60"/>
    <property type="match status" value="1"/>
</dbReference>
<protein>
    <submittedName>
        <fullName evidence="11">Peptidoglycan endopeptidase LytE</fullName>
        <ecNumber evidence="11">3.4.-.-</ecNumber>
    </submittedName>
</protein>
<keyword evidence="4" id="KW-0677">Repeat</keyword>
<dbReference type="PROSITE" id="PS51782">
    <property type="entry name" value="LYSM"/>
    <property type="match status" value="3"/>
</dbReference>
<feature type="compositionally biased region" description="Low complexity" evidence="7">
    <location>
        <begin position="139"/>
        <end position="162"/>
    </location>
</feature>
<comment type="caution">
    <text evidence="11">The sequence shown here is derived from an EMBL/GenBank/DDBJ whole genome shotgun (WGS) entry which is preliminary data.</text>
</comment>
<dbReference type="InterPro" id="IPR018392">
    <property type="entry name" value="LysM"/>
</dbReference>
<dbReference type="InterPro" id="IPR038765">
    <property type="entry name" value="Papain-like_cys_pep_sf"/>
</dbReference>
<keyword evidence="2" id="KW-0645">Protease</keyword>
<keyword evidence="3 8" id="KW-0732">Signal</keyword>
<evidence type="ECO:0000256" key="3">
    <source>
        <dbReference type="ARBA" id="ARBA00022729"/>
    </source>
</evidence>
<dbReference type="CDD" id="cd00118">
    <property type="entry name" value="LysM"/>
    <property type="match status" value="3"/>
</dbReference>
<feature type="domain" description="NlpC/P60" evidence="10">
    <location>
        <begin position="229"/>
        <end position="349"/>
    </location>
</feature>
<feature type="domain" description="LysM" evidence="9">
    <location>
        <begin position="93"/>
        <end position="136"/>
    </location>
</feature>
<evidence type="ECO:0000256" key="1">
    <source>
        <dbReference type="ARBA" id="ARBA00007074"/>
    </source>
</evidence>
<feature type="region of interest" description="Disordered" evidence="7">
    <location>
        <begin position="206"/>
        <end position="229"/>
    </location>
</feature>
<dbReference type="Pfam" id="PF00877">
    <property type="entry name" value="NLPC_P60"/>
    <property type="match status" value="1"/>
</dbReference>
<feature type="compositionally biased region" description="Low complexity" evidence="7">
    <location>
        <begin position="74"/>
        <end position="89"/>
    </location>
</feature>
<dbReference type="PANTHER" id="PTHR47053:SF1">
    <property type="entry name" value="MUREIN DD-ENDOPEPTIDASE MEPH-RELATED"/>
    <property type="match status" value="1"/>
</dbReference>
<evidence type="ECO:0000256" key="6">
    <source>
        <dbReference type="ARBA" id="ARBA00022807"/>
    </source>
</evidence>
<feature type="signal peptide" evidence="8">
    <location>
        <begin position="1"/>
        <end position="24"/>
    </location>
</feature>
<evidence type="ECO:0000313" key="12">
    <source>
        <dbReference type="Proteomes" id="UP001238088"/>
    </source>
</evidence>
<dbReference type="InterPro" id="IPR000064">
    <property type="entry name" value="NLP_P60_dom"/>
</dbReference>
<keyword evidence="12" id="KW-1185">Reference proteome</keyword>
<dbReference type="GO" id="GO:0016787">
    <property type="term" value="F:hydrolase activity"/>
    <property type="evidence" value="ECO:0007669"/>
    <property type="project" value="UniProtKB-KW"/>
</dbReference>
<comment type="similarity">
    <text evidence="1">Belongs to the peptidase C40 family.</text>
</comment>
<dbReference type="InterPro" id="IPR051202">
    <property type="entry name" value="Peptidase_C40"/>
</dbReference>
<evidence type="ECO:0000256" key="2">
    <source>
        <dbReference type="ARBA" id="ARBA00022670"/>
    </source>
</evidence>
<dbReference type="InterPro" id="IPR036779">
    <property type="entry name" value="LysM_dom_sf"/>
</dbReference>
<keyword evidence="5 11" id="KW-0378">Hydrolase</keyword>
<dbReference type="SUPFAM" id="SSF54001">
    <property type="entry name" value="Cysteine proteinases"/>
    <property type="match status" value="1"/>
</dbReference>
<name>A0ABU0AD79_9BACI</name>
<evidence type="ECO:0000256" key="8">
    <source>
        <dbReference type="SAM" id="SignalP"/>
    </source>
</evidence>
<proteinExistence type="inferred from homology"/>
<feature type="domain" description="LysM" evidence="9">
    <location>
        <begin position="161"/>
        <end position="204"/>
    </location>
</feature>
<dbReference type="EMBL" id="JAUSUB010000003">
    <property type="protein sequence ID" value="MDQ0269216.1"/>
    <property type="molecule type" value="Genomic_DNA"/>
</dbReference>
<dbReference type="SUPFAM" id="SSF54106">
    <property type="entry name" value="LysM domain"/>
    <property type="match status" value="3"/>
</dbReference>
<organism evidence="11 12">
    <name type="scientific">Cytobacillus purgationiresistens</name>
    <dbReference type="NCBI Taxonomy" id="863449"/>
    <lineage>
        <taxon>Bacteria</taxon>
        <taxon>Bacillati</taxon>
        <taxon>Bacillota</taxon>
        <taxon>Bacilli</taxon>
        <taxon>Bacillales</taxon>
        <taxon>Bacillaceae</taxon>
        <taxon>Cytobacillus</taxon>
    </lineage>
</organism>
<evidence type="ECO:0000256" key="7">
    <source>
        <dbReference type="SAM" id="MobiDB-lite"/>
    </source>
</evidence>
<dbReference type="Pfam" id="PF01476">
    <property type="entry name" value="LysM"/>
    <property type="match status" value="3"/>
</dbReference>
<dbReference type="SMART" id="SM00257">
    <property type="entry name" value="LysM"/>
    <property type="match status" value="3"/>
</dbReference>
<reference evidence="11 12" key="1">
    <citation type="submission" date="2023-07" db="EMBL/GenBank/DDBJ databases">
        <title>Genomic Encyclopedia of Type Strains, Phase IV (KMG-IV): sequencing the most valuable type-strain genomes for metagenomic binning, comparative biology and taxonomic classification.</title>
        <authorList>
            <person name="Goeker M."/>
        </authorList>
    </citation>
    <scope>NUCLEOTIDE SEQUENCE [LARGE SCALE GENOMIC DNA]</scope>
    <source>
        <strain evidence="11 12">DSM 23494</strain>
    </source>
</reference>
<keyword evidence="6" id="KW-0788">Thiol protease</keyword>
<evidence type="ECO:0000256" key="4">
    <source>
        <dbReference type="ARBA" id="ARBA00022737"/>
    </source>
</evidence>
<dbReference type="EC" id="3.4.-.-" evidence="11"/>
<evidence type="ECO:0000259" key="9">
    <source>
        <dbReference type="PROSITE" id="PS51782"/>
    </source>
</evidence>
<accession>A0ABU0AD79</accession>
<dbReference type="PANTHER" id="PTHR47053">
    <property type="entry name" value="MUREIN DD-ENDOPEPTIDASE MEPH-RELATED"/>
    <property type="match status" value="1"/>
</dbReference>
<dbReference type="Gene3D" id="3.90.1720.10">
    <property type="entry name" value="endopeptidase domain like (from Nostoc punctiforme)"/>
    <property type="match status" value="1"/>
</dbReference>
<feature type="domain" description="LysM" evidence="9">
    <location>
        <begin position="25"/>
        <end position="68"/>
    </location>
</feature>
<gene>
    <name evidence="11" type="ORF">J2S17_001086</name>
</gene>
<evidence type="ECO:0000256" key="5">
    <source>
        <dbReference type="ARBA" id="ARBA00022801"/>
    </source>
</evidence>
<feature type="region of interest" description="Disordered" evidence="7">
    <location>
        <begin position="139"/>
        <end position="164"/>
    </location>
</feature>
<dbReference type="Proteomes" id="UP001238088">
    <property type="component" value="Unassembled WGS sequence"/>
</dbReference>
<sequence>MKKQMVSIATVAILSSTFAAQASADTYTVKEGDNLWTLSKKYNTTVADLKKWNSLNTDFLQVNQKLVVTGENTSANPAPNKPAAPASKPQAKSTYTVVNGDTLSKIARQHNLSLNKLKEINNLKSDLIFPGQVFTVSGSTSNNNNNGSGTPAPPSGGSNAGSYVIKPGDTLSSIAIKTSTSISNLKKWNNLSSDLIFAGQKLVTSGNQSGGSTPGTSPANPPTEDVKAPSGVADLFTEAKKHLGTPYAWGGTTPAGFDCSGFIYYVLNQSGTKIGRLSTEGYYSRTFYVDSPQPGDLVFFEGTYKSGISHLGFYLGNNEFIHASSNGVEITNLNNSYWKKHFDGFKRFY</sequence>